<dbReference type="EMBL" id="CPZJ01000045">
    <property type="protein sequence ID" value="CNG80470.1"/>
    <property type="molecule type" value="Genomic_DNA"/>
</dbReference>
<dbReference type="InterPro" id="IPR016148">
    <property type="entry name" value="Pili_assmbl_chaperone_C"/>
</dbReference>
<dbReference type="InterPro" id="IPR008962">
    <property type="entry name" value="PapD-like_sf"/>
</dbReference>
<sequence length="238" mass="25369">MTRVTLLIPMMMALLSCPPAALADGFGINATRLIYPQGAGSIAVTVRNTQPTLPYLVQTSISRAADSYKTTPFTVTPPIFRLEPKSVNQIRIAGNDSDLPKDRESVFYFHATAIPATTAPTENQSSTGVQASVQFGVGSIIKLFYRPAGLSSSSTDAQKNLKFSAGKSGLEVSNPSPYFVSFASIKFGGQALKLDTPAALMIAPFSTHTYPTTVKSGSVEWQTINDQGGVDAFKQLLP</sequence>
<keyword evidence="12" id="KW-1185">Reference proteome</keyword>
<dbReference type="STRING" id="631.CH53_2449"/>
<evidence type="ECO:0000256" key="2">
    <source>
        <dbReference type="ARBA" id="ARBA00007399"/>
    </source>
</evidence>
<feature type="chain" id="PRO_5030019216" evidence="6">
    <location>
        <begin position="24"/>
        <end position="238"/>
    </location>
</feature>
<keyword evidence="3 6" id="KW-0732">Signal</keyword>
<dbReference type="Proteomes" id="UP000424966">
    <property type="component" value="Chromosome"/>
</dbReference>
<dbReference type="InterPro" id="IPR001829">
    <property type="entry name" value="Pili_assmbl_chaperone_bac"/>
</dbReference>
<accession>A0A0T9N614</accession>
<dbReference type="PROSITE" id="PS51257">
    <property type="entry name" value="PROKAR_LIPOPROTEIN"/>
    <property type="match status" value="1"/>
</dbReference>
<feature type="domain" description="Pili assembly chaperone N-terminal" evidence="7">
    <location>
        <begin position="26"/>
        <end position="150"/>
    </location>
</feature>
<dbReference type="Pfam" id="PF00345">
    <property type="entry name" value="PapD_N"/>
    <property type="match status" value="1"/>
</dbReference>
<proteinExistence type="inferred from homology"/>
<dbReference type="GO" id="GO:0071555">
    <property type="term" value="P:cell wall organization"/>
    <property type="evidence" value="ECO:0007669"/>
    <property type="project" value="InterPro"/>
</dbReference>
<evidence type="ECO:0000256" key="6">
    <source>
        <dbReference type="SAM" id="SignalP"/>
    </source>
</evidence>
<dbReference type="Pfam" id="PF02753">
    <property type="entry name" value="PapD_C"/>
    <property type="match status" value="1"/>
</dbReference>
<dbReference type="InterPro" id="IPR036316">
    <property type="entry name" value="Pili_assmbl_chap_C_dom_sf"/>
</dbReference>
<gene>
    <name evidence="9" type="primary">focC_5</name>
    <name evidence="9" type="ORF">ERS008530_04762</name>
    <name evidence="10" type="ORF">FOC37_05985</name>
</gene>
<dbReference type="RefSeq" id="WP_005193325.1">
    <property type="nucleotide sequence ID" value="NZ_CABHXJ010000037.1"/>
</dbReference>
<reference evidence="9 11" key="1">
    <citation type="submission" date="2015-03" db="EMBL/GenBank/DDBJ databases">
        <authorList>
            <person name="Murphy D."/>
        </authorList>
    </citation>
    <scope>NUCLEOTIDE SEQUENCE [LARGE SCALE GENOMIC DNA]</scope>
    <source>
        <strain evidence="9 11">BR165/97</strain>
    </source>
</reference>
<evidence type="ECO:0000259" key="8">
    <source>
        <dbReference type="Pfam" id="PF02753"/>
    </source>
</evidence>
<dbReference type="GO" id="GO:0030288">
    <property type="term" value="C:outer membrane-bounded periplasmic space"/>
    <property type="evidence" value="ECO:0007669"/>
    <property type="project" value="InterPro"/>
</dbReference>
<comment type="subcellular location">
    <subcellularLocation>
        <location evidence="1">Periplasm</location>
    </subcellularLocation>
</comment>
<reference evidence="10 12" key="2">
    <citation type="submission" date="2019-11" db="EMBL/GenBank/DDBJ databases">
        <title>FDA dAtabase for Regulatory Grade micrObial Sequences (FDA-ARGOS): Supporting development and validation of Infectious Disease Dx tests.</title>
        <authorList>
            <person name="Patel R."/>
            <person name="Rucinski S."/>
            <person name="Tallon L."/>
            <person name="Sadzewicz L."/>
            <person name="Vavikolanu K."/>
            <person name="Mehta A."/>
            <person name="Aluvathingal J."/>
            <person name="Nadendla S."/>
            <person name="Nandy P."/>
            <person name="Geyer C."/>
            <person name="Yan Y."/>
            <person name="Sichtig H."/>
        </authorList>
    </citation>
    <scope>NUCLEOTIDE SEQUENCE [LARGE SCALE GENOMIC DNA]</scope>
    <source>
        <strain evidence="10 12">FDAARGOS_729</strain>
    </source>
</reference>
<dbReference type="EMBL" id="CP046294">
    <property type="protein sequence ID" value="QGR69965.1"/>
    <property type="molecule type" value="Genomic_DNA"/>
</dbReference>
<evidence type="ECO:0000259" key="7">
    <source>
        <dbReference type="Pfam" id="PF00345"/>
    </source>
</evidence>
<evidence type="ECO:0000256" key="5">
    <source>
        <dbReference type="ARBA" id="ARBA00023186"/>
    </source>
</evidence>
<dbReference type="Gene3D" id="2.60.40.10">
    <property type="entry name" value="Immunoglobulins"/>
    <property type="match status" value="2"/>
</dbReference>
<evidence type="ECO:0000313" key="12">
    <source>
        <dbReference type="Proteomes" id="UP000424966"/>
    </source>
</evidence>
<dbReference type="GeneID" id="58045793"/>
<dbReference type="Proteomes" id="UP000038750">
    <property type="component" value="Unassembled WGS sequence"/>
</dbReference>
<keyword evidence="5" id="KW-0143">Chaperone</keyword>
<dbReference type="AlphaFoldDB" id="A0A0T9N614"/>
<keyword evidence="4" id="KW-0574">Periplasm</keyword>
<evidence type="ECO:0000313" key="9">
    <source>
        <dbReference type="EMBL" id="CNG80470.1"/>
    </source>
</evidence>
<evidence type="ECO:0000256" key="3">
    <source>
        <dbReference type="ARBA" id="ARBA00022729"/>
    </source>
</evidence>
<dbReference type="PANTHER" id="PTHR30251">
    <property type="entry name" value="PILUS ASSEMBLY CHAPERONE"/>
    <property type="match status" value="1"/>
</dbReference>
<organism evidence="9 11">
    <name type="scientific">Yersinia intermedia</name>
    <dbReference type="NCBI Taxonomy" id="631"/>
    <lineage>
        <taxon>Bacteria</taxon>
        <taxon>Pseudomonadati</taxon>
        <taxon>Pseudomonadota</taxon>
        <taxon>Gammaproteobacteria</taxon>
        <taxon>Enterobacterales</taxon>
        <taxon>Yersiniaceae</taxon>
        <taxon>Yersinia</taxon>
    </lineage>
</organism>
<dbReference type="SUPFAM" id="SSF49584">
    <property type="entry name" value="Periplasmic chaperone C-domain"/>
    <property type="match status" value="1"/>
</dbReference>
<dbReference type="InterPro" id="IPR016147">
    <property type="entry name" value="Pili_assmbl_chaperone_N"/>
</dbReference>
<name>A0A0T9N614_YERIN</name>
<dbReference type="eggNOG" id="COG3121">
    <property type="taxonomic scope" value="Bacteria"/>
</dbReference>
<protein>
    <submittedName>
        <fullName evidence="10">Fimbria/pilus periplasmic chaperone</fullName>
    </submittedName>
    <submittedName>
        <fullName evidence="9">Putative fimbrial chaperone protein</fullName>
    </submittedName>
</protein>
<feature type="signal peptide" evidence="6">
    <location>
        <begin position="1"/>
        <end position="23"/>
    </location>
</feature>
<evidence type="ECO:0000313" key="10">
    <source>
        <dbReference type="EMBL" id="QGR69965.1"/>
    </source>
</evidence>
<evidence type="ECO:0000256" key="4">
    <source>
        <dbReference type="ARBA" id="ARBA00022764"/>
    </source>
</evidence>
<dbReference type="PANTHER" id="PTHR30251:SF0">
    <property type="entry name" value="FIMBRIAL CHAPERONE PROTEIN ELFD-RELATED"/>
    <property type="match status" value="1"/>
</dbReference>
<evidence type="ECO:0000313" key="11">
    <source>
        <dbReference type="Proteomes" id="UP000038750"/>
    </source>
</evidence>
<dbReference type="InterPro" id="IPR013783">
    <property type="entry name" value="Ig-like_fold"/>
</dbReference>
<feature type="domain" description="Pili assembly chaperone C-terminal" evidence="8">
    <location>
        <begin position="172"/>
        <end position="231"/>
    </location>
</feature>
<dbReference type="SUPFAM" id="SSF49354">
    <property type="entry name" value="PapD-like"/>
    <property type="match status" value="1"/>
</dbReference>
<evidence type="ECO:0000256" key="1">
    <source>
        <dbReference type="ARBA" id="ARBA00004418"/>
    </source>
</evidence>
<comment type="similarity">
    <text evidence="2">Belongs to the periplasmic pilus chaperone family.</text>
</comment>
<dbReference type="OrthoDB" id="6464870at2"/>
<dbReference type="InterPro" id="IPR050643">
    <property type="entry name" value="Periplasmic_pilus_chap"/>
</dbReference>
<dbReference type="PRINTS" id="PR00969">
    <property type="entry name" value="CHAPERONPILI"/>
</dbReference>